<accession>A0A5J6JLJ1</accession>
<dbReference type="Proteomes" id="UP000325563">
    <property type="component" value="Chromosome"/>
</dbReference>
<gene>
    <name evidence="1" type="ORF">CP980_33615</name>
</gene>
<dbReference type="InterPro" id="IPR036410">
    <property type="entry name" value="HSP_DnaJ_Cys-rich_dom_sf"/>
</dbReference>
<dbReference type="SUPFAM" id="SSF57938">
    <property type="entry name" value="DnaJ/Hsp40 cysteine-rich domain"/>
    <property type="match status" value="1"/>
</dbReference>
<evidence type="ECO:0000313" key="1">
    <source>
        <dbReference type="EMBL" id="QEV49354.1"/>
    </source>
</evidence>
<dbReference type="AlphaFoldDB" id="A0A5J6JLJ1"/>
<keyword evidence="2" id="KW-1185">Reference proteome</keyword>
<evidence type="ECO:0000313" key="2">
    <source>
        <dbReference type="Proteomes" id="UP000325563"/>
    </source>
</evidence>
<reference evidence="1 2" key="1">
    <citation type="submission" date="2017-09" db="EMBL/GenBank/DDBJ databases">
        <authorList>
            <person name="Lee N."/>
            <person name="Cho B.-K."/>
        </authorList>
    </citation>
    <scope>NUCLEOTIDE SEQUENCE [LARGE SCALE GENOMIC DNA]</scope>
    <source>
        <strain evidence="1 2">ATCC 27476</strain>
    </source>
</reference>
<name>A0A5J6JLJ1_STRVI</name>
<dbReference type="KEGG" id="svn:CP980_33615"/>
<protein>
    <submittedName>
        <fullName evidence="1">Uncharacterized protein</fullName>
    </submittedName>
</protein>
<proteinExistence type="predicted"/>
<dbReference type="EMBL" id="CP023692">
    <property type="protein sequence ID" value="QEV49354.1"/>
    <property type="molecule type" value="Genomic_DNA"/>
</dbReference>
<organism evidence="1 2">
    <name type="scientific">Streptomyces vinaceus</name>
    <dbReference type="NCBI Taxonomy" id="1960"/>
    <lineage>
        <taxon>Bacteria</taxon>
        <taxon>Bacillati</taxon>
        <taxon>Actinomycetota</taxon>
        <taxon>Actinomycetes</taxon>
        <taxon>Kitasatosporales</taxon>
        <taxon>Streptomycetaceae</taxon>
        <taxon>Streptomyces</taxon>
    </lineage>
</organism>
<sequence length="235" mass="25875">MGPGDTFREQGADVDRTSKARGELDRLGRSLRVQLIALITDLTVRVHLRRLSLDEPKVADPREPLRYHYSTSYQGNRPATATAAETASRATALLRAAGWDVTVSQEDDDGILWTVIVARRDGSDIRILTSEDTHAVSFRGQTPVVALCPQRPAQEPEPVRTPETVVPGYVLCYECEGSGWCPGCAGRGWVLAPPQRKSRCAECHTRKICPICRGQGQLSASQLSPYQRGYYPGLE</sequence>